<evidence type="ECO:0000313" key="2">
    <source>
        <dbReference type="EMBL" id="CAF4460855.1"/>
    </source>
</evidence>
<evidence type="ECO:0000313" key="3">
    <source>
        <dbReference type="Proteomes" id="UP000663862"/>
    </source>
</evidence>
<dbReference type="Proteomes" id="UP000663862">
    <property type="component" value="Unassembled WGS sequence"/>
</dbReference>
<dbReference type="EMBL" id="CAJNYU010000515">
    <property type="protein sequence ID" value="CAF3370289.1"/>
    <property type="molecule type" value="Genomic_DNA"/>
</dbReference>
<evidence type="ECO:0000313" key="1">
    <source>
        <dbReference type="EMBL" id="CAF3370289.1"/>
    </source>
</evidence>
<dbReference type="EMBL" id="CAJOBQ010001152">
    <property type="protein sequence ID" value="CAF4460855.1"/>
    <property type="molecule type" value="Genomic_DNA"/>
</dbReference>
<sequence length="100" mass="11577">MPIRWLATIPASNTIIERLSSTTKNVVTEKTTRLDCEKINQMLFLQKNMEIFKELLNSDFRRKRTASMSWTTTVSSEESTCTAPKQLCLDVDDSFNHFNK</sequence>
<dbReference type="AlphaFoldDB" id="A0A820SZV4"/>
<accession>A0A820SZV4</accession>
<organism evidence="2 3">
    <name type="scientific">Rotaria socialis</name>
    <dbReference type="NCBI Taxonomy" id="392032"/>
    <lineage>
        <taxon>Eukaryota</taxon>
        <taxon>Metazoa</taxon>
        <taxon>Spiralia</taxon>
        <taxon>Gnathifera</taxon>
        <taxon>Rotifera</taxon>
        <taxon>Eurotatoria</taxon>
        <taxon>Bdelloidea</taxon>
        <taxon>Philodinida</taxon>
        <taxon>Philodinidae</taxon>
        <taxon>Rotaria</taxon>
    </lineage>
</organism>
<gene>
    <name evidence="1" type="ORF">FME351_LOCUS6269</name>
    <name evidence="2" type="ORF">TSG867_LOCUS17801</name>
</gene>
<reference evidence="2" key="1">
    <citation type="submission" date="2021-02" db="EMBL/GenBank/DDBJ databases">
        <authorList>
            <person name="Nowell W R."/>
        </authorList>
    </citation>
    <scope>NUCLEOTIDE SEQUENCE</scope>
</reference>
<proteinExistence type="predicted"/>
<protein>
    <recommendedName>
        <fullName evidence="4">HAT C-terminal dimerisation domain-containing protein</fullName>
    </recommendedName>
</protein>
<dbReference type="Proteomes" id="UP000663869">
    <property type="component" value="Unassembled WGS sequence"/>
</dbReference>
<comment type="caution">
    <text evidence="2">The sequence shown here is derived from an EMBL/GenBank/DDBJ whole genome shotgun (WGS) entry which is preliminary data.</text>
</comment>
<name>A0A820SZV4_9BILA</name>
<evidence type="ECO:0008006" key="4">
    <source>
        <dbReference type="Google" id="ProtNLM"/>
    </source>
</evidence>